<protein>
    <submittedName>
        <fullName evidence="1">Uncharacterized protein</fullName>
    </submittedName>
</protein>
<evidence type="ECO:0000313" key="2">
    <source>
        <dbReference type="Proteomes" id="UP000607281"/>
    </source>
</evidence>
<evidence type="ECO:0000313" key="1">
    <source>
        <dbReference type="EMBL" id="MBD2345659.1"/>
    </source>
</evidence>
<dbReference type="Proteomes" id="UP000607281">
    <property type="component" value="Unassembled WGS sequence"/>
</dbReference>
<keyword evidence="2" id="KW-1185">Reference proteome</keyword>
<reference evidence="1 2" key="1">
    <citation type="journal article" date="2020" name="ISME J.">
        <title>Comparative genomics reveals insights into cyanobacterial evolution and habitat adaptation.</title>
        <authorList>
            <person name="Chen M.Y."/>
            <person name="Teng W.K."/>
            <person name="Zhao L."/>
            <person name="Hu C.X."/>
            <person name="Zhou Y.K."/>
            <person name="Han B.P."/>
            <person name="Song L.R."/>
            <person name="Shu W.S."/>
        </authorList>
    </citation>
    <scope>NUCLEOTIDE SEQUENCE [LARGE SCALE GENOMIC DNA]</scope>
    <source>
        <strain evidence="1 2">FACHB-260</strain>
    </source>
</reference>
<name>A0ABR8CTE7_9NOST</name>
<sequence>MKFWDVQSGNCFKTLDNRPYAGMNITGIKGLTLSEIATLKALSAVEE</sequence>
<organism evidence="1 2">
    <name type="scientific">Anabaena subtropica FACHB-260</name>
    <dbReference type="NCBI Taxonomy" id="2692884"/>
    <lineage>
        <taxon>Bacteria</taxon>
        <taxon>Bacillati</taxon>
        <taxon>Cyanobacteriota</taxon>
        <taxon>Cyanophyceae</taxon>
        <taxon>Nostocales</taxon>
        <taxon>Nostocaceae</taxon>
        <taxon>Anabaena</taxon>
    </lineage>
</organism>
<comment type="caution">
    <text evidence="1">The sequence shown here is derived from an EMBL/GenBank/DDBJ whole genome shotgun (WGS) entry which is preliminary data.</text>
</comment>
<dbReference type="EMBL" id="JACJRF010000027">
    <property type="protein sequence ID" value="MBD2345659.1"/>
    <property type="molecule type" value="Genomic_DNA"/>
</dbReference>
<gene>
    <name evidence="1" type="ORF">H6G18_16100</name>
</gene>
<proteinExistence type="predicted"/>
<accession>A0ABR8CTE7</accession>